<dbReference type="EMBL" id="CP060713">
    <property type="protein sequence ID" value="QNN51869.1"/>
    <property type="molecule type" value="Genomic_DNA"/>
</dbReference>
<evidence type="ECO:0000313" key="4">
    <source>
        <dbReference type="EMBL" id="QNN51869.1"/>
    </source>
</evidence>
<dbReference type="CDD" id="cd06464">
    <property type="entry name" value="ACD_sHsps-like"/>
    <property type="match status" value="1"/>
</dbReference>
<evidence type="ECO:0000313" key="5">
    <source>
        <dbReference type="Proteomes" id="UP000515947"/>
    </source>
</evidence>
<dbReference type="SUPFAM" id="SSF49764">
    <property type="entry name" value="HSP20-like chaperones"/>
    <property type="match status" value="1"/>
</dbReference>
<dbReference type="AlphaFoldDB" id="A0A7G9R8E4"/>
<evidence type="ECO:0000259" key="3">
    <source>
        <dbReference type="PROSITE" id="PS01031"/>
    </source>
</evidence>
<comment type="similarity">
    <text evidence="1 2">Belongs to the small heat shock protein (HSP20) family.</text>
</comment>
<dbReference type="Proteomes" id="UP000515947">
    <property type="component" value="Chromosome"/>
</dbReference>
<reference evidence="4 5" key="1">
    <citation type="submission" date="2020-08" db="EMBL/GenBank/DDBJ databases">
        <title>Genome sequence of Nocardioides mesophilus KACC 16243T.</title>
        <authorList>
            <person name="Hyun D.-W."/>
            <person name="Bae J.-W."/>
        </authorList>
    </citation>
    <scope>NUCLEOTIDE SEQUENCE [LARGE SCALE GENOMIC DNA]</scope>
    <source>
        <strain evidence="4 5">KACC 16243</strain>
    </source>
</reference>
<dbReference type="InterPro" id="IPR031107">
    <property type="entry name" value="Small_HSP"/>
</dbReference>
<accession>A0A7G9R8E4</accession>
<dbReference type="RefSeq" id="WP_187577712.1">
    <property type="nucleotide sequence ID" value="NZ_CP060713.1"/>
</dbReference>
<dbReference type="PANTHER" id="PTHR11527">
    <property type="entry name" value="HEAT-SHOCK PROTEIN 20 FAMILY MEMBER"/>
    <property type="match status" value="1"/>
</dbReference>
<dbReference type="Pfam" id="PF00011">
    <property type="entry name" value="HSP20"/>
    <property type="match status" value="1"/>
</dbReference>
<feature type="domain" description="SHSP" evidence="3">
    <location>
        <begin position="26"/>
        <end position="136"/>
    </location>
</feature>
<protein>
    <submittedName>
        <fullName evidence="4">Hsp20/alpha crystallin family protein</fullName>
    </submittedName>
</protein>
<dbReference type="InterPro" id="IPR008978">
    <property type="entry name" value="HSP20-like_chaperone"/>
</dbReference>
<dbReference type="Gene3D" id="2.60.40.790">
    <property type="match status" value="1"/>
</dbReference>
<dbReference type="PROSITE" id="PS01031">
    <property type="entry name" value="SHSP"/>
    <property type="match status" value="1"/>
</dbReference>
<name>A0A7G9R8E4_9ACTN</name>
<gene>
    <name evidence="4" type="ORF">H9L09_15205</name>
</gene>
<dbReference type="KEGG" id="nmes:H9L09_15205"/>
<dbReference type="InterPro" id="IPR002068">
    <property type="entry name" value="A-crystallin/Hsp20_dom"/>
</dbReference>
<sequence length="138" mass="15544">MSTVARRTNPVTEMIDWLESGPAFSLRGLASYIRVEDFTDEGEYVVRAEIPGVDPDKDIDVTVTGDVLTVRGERHEEERDKNHSEFHYGSFSRSLRLPRTASPEDVKATYRDGVLEVRLPMGEEPKTSAHIPVQRGKS</sequence>
<evidence type="ECO:0000256" key="2">
    <source>
        <dbReference type="RuleBase" id="RU003616"/>
    </source>
</evidence>
<organism evidence="4 5">
    <name type="scientific">Nocardioides mesophilus</name>
    <dbReference type="NCBI Taxonomy" id="433659"/>
    <lineage>
        <taxon>Bacteria</taxon>
        <taxon>Bacillati</taxon>
        <taxon>Actinomycetota</taxon>
        <taxon>Actinomycetes</taxon>
        <taxon>Propionibacteriales</taxon>
        <taxon>Nocardioidaceae</taxon>
        <taxon>Nocardioides</taxon>
    </lineage>
</organism>
<keyword evidence="5" id="KW-1185">Reference proteome</keyword>
<evidence type="ECO:0000256" key="1">
    <source>
        <dbReference type="PROSITE-ProRule" id="PRU00285"/>
    </source>
</evidence>
<proteinExistence type="inferred from homology"/>